<organism evidence="2">
    <name type="scientific">marine metagenome</name>
    <dbReference type="NCBI Taxonomy" id="408172"/>
    <lineage>
        <taxon>unclassified sequences</taxon>
        <taxon>metagenomes</taxon>
        <taxon>ecological metagenomes</taxon>
    </lineage>
</organism>
<proteinExistence type="predicted"/>
<dbReference type="EMBL" id="UINC01206137">
    <property type="protein sequence ID" value="SVE27622.1"/>
    <property type="molecule type" value="Genomic_DNA"/>
</dbReference>
<evidence type="ECO:0000256" key="1">
    <source>
        <dbReference type="SAM" id="Phobius"/>
    </source>
</evidence>
<name>A0A383C5X8_9ZZZZ</name>
<protein>
    <submittedName>
        <fullName evidence="2">Uncharacterized protein</fullName>
    </submittedName>
</protein>
<dbReference type="AlphaFoldDB" id="A0A383C5X8"/>
<accession>A0A383C5X8</accession>
<evidence type="ECO:0000313" key="2">
    <source>
        <dbReference type="EMBL" id="SVE27622.1"/>
    </source>
</evidence>
<sequence>MAIVLEARYFTKTRWAFTKKDFYQIADLTGIVLLLTVIFLFLNRREYHFITTLLSWIPILIYPLVIILSYSTTSRMTLDVLFYSLRRQSEPVNQSWDMDYILLGACLLAAGLNRDSSYYFPIAA</sequence>
<keyword evidence="1" id="KW-0472">Membrane</keyword>
<gene>
    <name evidence="2" type="ORF">METZ01_LOCUS480476</name>
</gene>
<feature type="non-terminal residue" evidence="2">
    <location>
        <position position="124"/>
    </location>
</feature>
<keyword evidence="1" id="KW-0812">Transmembrane</keyword>
<feature type="transmembrane region" description="Helical" evidence="1">
    <location>
        <begin position="21"/>
        <end position="41"/>
    </location>
</feature>
<keyword evidence="1" id="KW-1133">Transmembrane helix</keyword>
<feature type="transmembrane region" description="Helical" evidence="1">
    <location>
        <begin position="47"/>
        <end position="68"/>
    </location>
</feature>
<reference evidence="2" key="1">
    <citation type="submission" date="2018-05" db="EMBL/GenBank/DDBJ databases">
        <authorList>
            <person name="Lanie J.A."/>
            <person name="Ng W.-L."/>
            <person name="Kazmierczak K.M."/>
            <person name="Andrzejewski T.M."/>
            <person name="Davidsen T.M."/>
            <person name="Wayne K.J."/>
            <person name="Tettelin H."/>
            <person name="Glass J.I."/>
            <person name="Rusch D."/>
            <person name="Podicherti R."/>
            <person name="Tsui H.-C.T."/>
            <person name="Winkler M.E."/>
        </authorList>
    </citation>
    <scope>NUCLEOTIDE SEQUENCE</scope>
</reference>